<keyword evidence="1" id="KW-1133">Transmembrane helix</keyword>
<keyword evidence="1" id="KW-0812">Transmembrane</keyword>
<organism evidence="2 3">
    <name type="scientific">Marinomonas vulgaris</name>
    <dbReference type="NCBI Taxonomy" id="2823372"/>
    <lineage>
        <taxon>Bacteria</taxon>
        <taxon>Pseudomonadati</taxon>
        <taxon>Pseudomonadota</taxon>
        <taxon>Gammaproteobacteria</taxon>
        <taxon>Oceanospirillales</taxon>
        <taxon>Oceanospirillaceae</taxon>
        <taxon>Marinomonas</taxon>
    </lineage>
</organism>
<reference evidence="3" key="2">
    <citation type="submission" date="2023-07" db="EMBL/GenBank/DDBJ databases">
        <title>Marinomonas vulgaris A79, complete genome.</title>
        <authorList>
            <person name="Ying J.-J."/>
        </authorList>
    </citation>
    <scope>NUCLEOTIDE SEQUENCE [LARGE SCALE GENOMIC DNA]</scope>
    <source>
        <strain evidence="3">A79</strain>
    </source>
</reference>
<evidence type="ECO:0000256" key="1">
    <source>
        <dbReference type="SAM" id="Phobius"/>
    </source>
</evidence>
<protein>
    <recommendedName>
        <fullName evidence="4">DUF3329 domain-containing protein</fullName>
    </recommendedName>
</protein>
<evidence type="ECO:0000313" key="3">
    <source>
        <dbReference type="Proteomes" id="UP000679722"/>
    </source>
</evidence>
<dbReference type="Proteomes" id="UP000679722">
    <property type="component" value="Unassembled WGS sequence"/>
</dbReference>
<evidence type="ECO:0008006" key="4">
    <source>
        <dbReference type="Google" id="ProtNLM"/>
    </source>
</evidence>
<name>A0ABS5HB40_9GAMM</name>
<comment type="caution">
    <text evidence="2">The sequence shown here is derived from an EMBL/GenBank/DDBJ whole genome shotgun (WGS) entry which is preliminary data.</text>
</comment>
<keyword evidence="3" id="KW-1185">Reference proteome</keyword>
<gene>
    <name evidence="2" type="ORF">J9B83_07905</name>
</gene>
<feature type="transmembrane region" description="Helical" evidence="1">
    <location>
        <begin position="37"/>
        <end position="55"/>
    </location>
</feature>
<proteinExistence type="predicted"/>
<keyword evidence="1" id="KW-0472">Membrane</keyword>
<accession>A0ABS5HB40</accession>
<dbReference type="RefSeq" id="WP_211536212.1">
    <property type="nucleotide sequence ID" value="NZ_JAGSSV010000007.1"/>
</dbReference>
<sequence length="70" mass="8178">MLTDSDRAFFRPKWRRVAATTFCAAWTILEWVSNEPLWAAVALGITSYCLWYFFYTFDKTPKGDEDSTPD</sequence>
<reference evidence="2 3" key="1">
    <citation type="submission" date="2021-04" db="EMBL/GenBank/DDBJ databases">
        <authorList>
            <person name="Sun C."/>
        </authorList>
    </citation>
    <scope>NUCLEOTIDE SEQUENCE [LARGE SCALE GENOMIC DNA]</scope>
    <source>
        <strain evidence="2 3">A79</strain>
    </source>
</reference>
<evidence type="ECO:0000313" key="2">
    <source>
        <dbReference type="EMBL" id="MBR7888868.1"/>
    </source>
</evidence>
<dbReference type="EMBL" id="JAGSSV010000007">
    <property type="protein sequence ID" value="MBR7888868.1"/>
    <property type="molecule type" value="Genomic_DNA"/>
</dbReference>